<dbReference type="PANTHER" id="PTHR48287">
    <property type="entry name" value="ARM REPEAT SUPERFAMILY PROTEIN"/>
    <property type="match status" value="1"/>
</dbReference>
<dbReference type="SUPFAM" id="SSF48371">
    <property type="entry name" value="ARM repeat"/>
    <property type="match status" value="2"/>
</dbReference>
<dbReference type="Pfam" id="PF25772">
    <property type="entry name" value="HEAT_RRP12_N"/>
    <property type="match status" value="1"/>
</dbReference>
<dbReference type="InterPro" id="IPR012978">
    <property type="entry name" value="HEAT_RRP12"/>
</dbReference>
<evidence type="ECO:0000256" key="4">
    <source>
        <dbReference type="SAM" id="MobiDB-lite"/>
    </source>
</evidence>
<dbReference type="Gene3D" id="1.25.10.10">
    <property type="entry name" value="Leucine-rich Repeat Variant"/>
    <property type="match status" value="1"/>
</dbReference>
<reference evidence="7 8" key="2">
    <citation type="submission" date="2016-08" db="EMBL/GenBank/DDBJ databases">
        <title>Pervasive Adenine N6-methylation of Active Genes in Fungi.</title>
        <authorList>
            <consortium name="DOE Joint Genome Institute"/>
            <person name="Mondo S.J."/>
            <person name="Dannebaum R.O."/>
            <person name="Kuo R.C."/>
            <person name="Labutti K."/>
            <person name="Haridas S."/>
            <person name="Kuo A."/>
            <person name="Salamov A."/>
            <person name="Ahrendt S.R."/>
            <person name="Lipzen A."/>
            <person name="Sullivan W."/>
            <person name="Andreopoulos W.B."/>
            <person name="Clum A."/>
            <person name="Lindquist E."/>
            <person name="Daum C."/>
            <person name="Ramamoorthy G.K."/>
            <person name="Gryganskyi A."/>
            <person name="Culley D."/>
            <person name="Magnuson J.K."/>
            <person name="James T.Y."/>
            <person name="O'Malley M.A."/>
            <person name="Stajich J.E."/>
            <person name="Spatafora J.W."/>
            <person name="Visel A."/>
            <person name="Grigoriev I.V."/>
        </authorList>
    </citation>
    <scope>NUCLEOTIDE SEQUENCE [LARGE SCALE GENOMIC DNA]</scope>
    <source>
        <strain evidence="7 8">S4</strain>
    </source>
</reference>
<evidence type="ECO:0000256" key="2">
    <source>
        <dbReference type="ARBA" id="ARBA00007690"/>
    </source>
</evidence>
<comment type="caution">
    <text evidence="7">The sequence shown here is derived from an EMBL/GenBank/DDBJ whole genome shotgun (WGS) entry which is preliminary data.</text>
</comment>
<dbReference type="OrthoDB" id="2192888at2759"/>
<dbReference type="InterPro" id="IPR011989">
    <property type="entry name" value="ARM-like"/>
</dbReference>
<dbReference type="PANTHER" id="PTHR48287:SF1">
    <property type="entry name" value="ARM REPEAT SUPERFAMILY PROTEIN"/>
    <property type="match status" value="1"/>
</dbReference>
<sequence length="1393" mass="158626">MEDDMYSNEMFVKIRSQINSSLENQKEAALVLQAVDQTIREQGQQPNAVAYFAALMTVLDQQKESDNISIISAITYLLSIVFPRLSASILKVKFQDISVILSSVLERYQSHAPLARSIISCFECILIAQDSVIWTTDTAKRIFQVIIILAIDDRPKVRKRAQDAIRKILYNPPPPSIQHPATSTVTDFCIKILKDTVNAPVKRKEKEQQVYHILGFLKSIIIALALQGASERNRHKLSNLVDTLLKLPVVYAGSGNTIITQWVFQVLEILLLAGKNDNPNVIEQVQLDVKLVDNVIQSLMNIMPNQQDIILTPLWLNLIKQAFLRLAELINEQDNNDSMVEDAEMIQQQQQYIYTQHPQLLSNFFNVTFPILMNENSKAVIFMNAAECYIDILKNGLTQPILEHTYINKETPLLLMINLVGNSLGDVKYRNSWGSILLIIEALFDVLDSNSLPLLEDILLAIMSIRDDTDYNSQFIFKSELDSAIMASVRAIGMENFVSLIPLNIEREIPEAPVRPYLLSVFAKALAENQNTTKFGNNSLKFFSVYFLPLAKRLYTKSADYWKQSKFTESKLFETLATQIWQIFPELCGSMPGDVKQSFHLIVQHLGMILQQPIEKIYPNLSSKPELRPLICAGLQDLINKNYNIVNNLKETVTDEEVVWKAKNNLTEIKKYVAKFLATLCNVYTVVPLDILESIKKGNVSAFYEKERLAYEDTICSCLKIAEGKDISAYFKNLVKTLLQSQINNDNNDNAKKNGQDLQKIYRLYYILDLMLVFLPNLPEMKEIGPVDENNPIVLYYKVLIGQINDTDSMIQKKTYKSLSTLIMNIKDKPEFLKIINIEELISKLIDPQVIMKVSGNSGVKKLRTNTLINAVSAISAEQSEILLQIVPIILSEIILGTKEVNEKTRNTSYDGIVIMGRKMLEIGKLNEQNNPLGEGFSTSTNNSFDMTNLNNDISSIEEDNRKGNVNLNEYFMMVVAGLAGSSPHMQAATIGCLSRLLYEFRDDMDKKLIKELLTTVMYFMNSLSREVLKAVLGFVKVAIVCLEPELLEDYVELIITSILSCSKDKKSHFKTKVRHIFERLIRKFSYEVVEGFVPEESKKLIVNIRKRRERAKRKSNTEKKDEENKNKEKTNENYEKTMYDSESDLGSGDEDEEDEDEDMDSYLPEQFKTSNKTKKNNGTWIKESDEAIDFLDPRIVSRVIGTRESNINGHKKKNKKDTFKRNDSGKMIINDSEEEDNNGNDMNEPAEEDYYMESVKSADRFTRTPSGRVKFNKTQTKRGRSEEDDFMDEDDDYDEVKSNKRSKGENGKIANMLGRNYKAKNAAGDVKKKNQLDPYAYIPLNSKIVGNKRKSAKVAGSFKNIIRAAQKGSTEGHNSARKQRIAQARKGNKKHK</sequence>
<evidence type="ECO:0000259" key="5">
    <source>
        <dbReference type="Pfam" id="PF08161"/>
    </source>
</evidence>
<dbReference type="InterPro" id="IPR057860">
    <property type="entry name" value="HEAT_RRP12_N"/>
</dbReference>
<keyword evidence="3" id="KW-0539">Nucleus</keyword>
<dbReference type="Pfam" id="PF08161">
    <property type="entry name" value="RRP12_HEAT"/>
    <property type="match status" value="1"/>
</dbReference>
<gene>
    <name evidence="7" type="ORF">BCR32DRAFT_292820</name>
</gene>
<comment type="similarity">
    <text evidence="2">Belongs to the RRP12 family.</text>
</comment>
<feature type="region of interest" description="Disordered" evidence="4">
    <location>
        <begin position="1112"/>
        <end position="1178"/>
    </location>
</feature>
<dbReference type="GO" id="GO:0005634">
    <property type="term" value="C:nucleus"/>
    <property type="evidence" value="ECO:0007669"/>
    <property type="project" value="UniProtKB-SubCell"/>
</dbReference>
<feature type="compositionally biased region" description="Acidic residues" evidence="4">
    <location>
        <begin position="1232"/>
        <end position="1252"/>
    </location>
</feature>
<dbReference type="Proteomes" id="UP000193944">
    <property type="component" value="Unassembled WGS sequence"/>
</dbReference>
<feature type="region of interest" description="Disordered" evidence="4">
    <location>
        <begin position="1366"/>
        <end position="1393"/>
    </location>
</feature>
<feature type="compositionally biased region" description="Basic and acidic residues" evidence="4">
    <location>
        <begin position="1296"/>
        <end position="1307"/>
    </location>
</feature>
<dbReference type="InterPro" id="IPR016024">
    <property type="entry name" value="ARM-type_fold"/>
</dbReference>
<feature type="domain" description="RRP12 HEAT" evidence="5">
    <location>
        <begin position="378"/>
        <end position="685"/>
    </location>
</feature>
<feature type="compositionally biased region" description="Basic and acidic residues" evidence="4">
    <location>
        <begin position="1116"/>
        <end position="1140"/>
    </location>
</feature>
<evidence type="ECO:0000313" key="8">
    <source>
        <dbReference type="Proteomes" id="UP000193944"/>
    </source>
</evidence>
<accession>A0A1Y1X8U9</accession>
<dbReference type="InterPro" id="IPR052087">
    <property type="entry name" value="RRP12"/>
</dbReference>
<feature type="compositionally biased region" description="Acidic residues" evidence="4">
    <location>
        <begin position="1283"/>
        <end position="1295"/>
    </location>
</feature>
<reference evidence="7 8" key="1">
    <citation type="submission" date="2016-08" db="EMBL/GenBank/DDBJ databases">
        <title>A Parts List for Fungal Cellulosomes Revealed by Comparative Genomics.</title>
        <authorList>
            <consortium name="DOE Joint Genome Institute"/>
            <person name="Haitjema C.H."/>
            <person name="Gilmore S.P."/>
            <person name="Henske J.K."/>
            <person name="Solomon K.V."/>
            <person name="De Groot R."/>
            <person name="Kuo A."/>
            <person name="Mondo S.J."/>
            <person name="Salamov A.A."/>
            <person name="Labutti K."/>
            <person name="Zhao Z."/>
            <person name="Chiniquy J."/>
            <person name="Barry K."/>
            <person name="Brewer H.M."/>
            <person name="Purvine S.O."/>
            <person name="Wright A.T."/>
            <person name="Boxma B."/>
            <person name="Van Alen T."/>
            <person name="Hackstein J.H."/>
            <person name="Baker S.E."/>
            <person name="Grigoriev I.V."/>
            <person name="O'Malley M.A."/>
        </authorList>
    </citation>
    <scope>NUCLEOTIDE SEQUENCE [LARGE SCALE GENOMIC DNA]</scope>
    <source>
        <strain evidence="7 8">S4</strain>
    </source>
</reference>
<feature type="region of interest" description="Disordered" evidence="4">
    <location>
        <begin position="1207"/>
        <end position="1309"/>
    </location>
</feature>
<name>A0A1Y1X8U9_9FUNG</name>
<protein>
    <submittedName>
        <fullName evidence="7">NUC173-domain-containing protein</fullName>
    </submittedName>
</protein>
<feature type="compositionally biased region" description="Acidic residues" evidence="4">
    <location>
        <begin position="1142"/>
        <end position="1161"/>
    </location>
</feature>
<keyword evidence="8" id="KW-1185">Reference proteome</keyword>
<evidence type="ECO:0000256" key="1">
    <source>
        <dbReference type="ARBA" id="ARBA00004123"/>
    </source>
</evidence>
<evidence type="ECO:0000259" key="6">
    <source>
        <dbReference type="Pfam" id="PF25772"/>
    </source>
</evidence>
<evidence type="ECO:0000313" key="7">
    <source>
        <dbReference type="EMBL" id="ORX82190.1"/>
    </source>
</evidence>
<comment type="subcellular location">
    <subcellularLocation>
        <location evidence="1">Nucleus</location>
    </subcellularLocation>
</comment>
<dbReference type="STRING" id="1754192.A0A1Y1X8U9"/>
<feature type="domain" description="RRP12 N-terminal HEAT" evidence="6">
    <location>
        <begin position="19"/>
        <end position="227"/>
    </location>
</feature>
<dbReference type="EMBL" id="MCFG01000101">
    <property type="protein sequence ID" value="ORX82190.1"/>
    <property type="molecule type" value="Genomic_DNA"/>
</dbReference>
<evidence type="ECO:0000256" key="3">
    <source>
        <dbReference type="ARBA" id="ARBA00023242"/>
    </source>
</evidence>
<organism evidence="7 8">
    <name type="scientific">Anaeromyces robustus</name>
    <dbReference type="NCBI Taxonomy" id="1754192"/>
    <lineage>
        <taxon>Eukaryota</taxon>
        <taxon>Fungi</taxon>
        <taxon>Fungi incertae sedis</taxon>
        <taxon>Chytridiomycota</taxon>
        <taxon>Chytridiomycota incertae sedis</taxon>
        <taxon>Neocallimastigomycetes</taxon>
        <taxon>Neocallimastigales</taxon>
        <taxon>Neocallimastigaceae</taxon>
        <taxon>Anaeromyces</taxon>
    </lineage>
</organism>
<proteinExistence type="inferred from homology"/>